<dbReference type="PATRIC" id="fig|405444.3.peg.2789"/>
<protein>
    <recommendedName>
        <fullName evidence="4">Transmembrane protein</fullName>
    </recommendedName>
</protein>
<sequence length="109" mass="12006">MRVFGTLMLLMAMLGWSGWFVICNVYEFAPALDRWALAFGWLVAVLGWIQAWRSRNRVRWGWGLCGLAACVGVYLLLIHRGVGEGVALAALLVIDAVVMGAAGRRRTIA</sequence>
<dbReference type="Proteomes" id="UP000050864">
    <property type="component" value="Unassembled WGS sequence"/>
</dbReference>
<dbReference type="STRING" id="405444.ABB26_01900"/>
<dbReference type="EMBL" id="LDJI01000004">
    <property type="protein sequence ID" value="KRG65989.1"/>
    <property type="molecule type" value="Genomic_DNA"/>
</dbReference>
<organism evidence="2 3">
    <name type="scientific">Stenotrophomonas humi</name>
    <dbReference type="NCBI Taxonomy" id="405444"/>
    <lineage>
        <taxon>Bacteria</taxon>
        <taxon>Pseudomonadati</taxon>
        <taxon>Pseudomonadota</taxon>
        <taxon>Gammaproteobacteria</taxon>
        <taxon>Lysobacterales</taxon>
        <taxon>Lysobacteraceae</taxon>
        <taxon>Stenotrophomonas</taxon>
    </lineage>
</organism>
<dbReference type="OrthoDB" id="6054056at2"/>
<evidence type="ECO:0000313" key="2">
    <source>
        <dbReference type="EMBL" id="KRG65989.1"/>
    </source>
</evidence>
<gene>
    <name evidence="2" type="ORF">ABB26_01900</name>
</gene>
<evidence type="ECO:0008006" key="4">
    <source>
        <dbReference type="Google" id="ProtNLM"/>
    </source>
</evidence>
<evidence type="ECO:0000313" key="3">
    <source>
        <dbReference type="Proteomes" id="UP000050864"/>
    </source>
</evidence>
<accession>A0A0R0C9F6</accession>
<comment type="caution">
    <text evidence="2">The sequence shown here is derived from an EMBL/GenBank/DDBJ whole genome shotgun (WGS) entry which is preliminary data.</text>
</comment>
<feature type="transmembrane region" description="Helical" evidence="1">
    <location>
        <begin position="35"/>
        <end position="53"/>
    </location>
</feature>
<keyword evidence="3" id="KW-1185">Reference proteome</keyword>
<keyword evidence="1" id="KW-1133">Transmembrane helix</keyword>
<keyword evidence="1" id="KW-0812">Transmembrane</keyword>
<dbReference type="RefSeq" id="WP_057631877.1">
    <property type="nucleotide sequence ID" value="NZ_LDJI01000004.1"/>
</dbReference>
<feature type="transmembrane region" description="Helical" evidence="1">
    <location>
        <begin position="60"/>
        <end position="79"/>
    </location>
</feature>
<keyword evidence="1" id="KW-0472">Membrane</keyword>
<dbReference type="AlphaFoldDB" id="A0A0R0C9F6"/>
<feature type="transmembrane region" description="Helical" evidence="1">
    <location>
        <begin position="85"/>
        <end position="103"/>
    </location>
</feature>
<evidence type="ECO:0000256" key="1">
    <source>
        <dbReference type="SAM" id="Phobius"/>
    </source>
</evidence>
<proteinExistence type="predicted"/>
<name>A0A0R0C9F6_9GAMM</name>
<reference evidence="2 3" key="1">
    <citation type="submission" date="2015-05" db="EMBL/GenBank/DDBJ databases">
        <title>Genome sequencing and analysis of members of genus Stenotrophomonas.</title>
        <authorList>
            <person name="Patil P.P."/>
            <person name="Midha S."/>
            <person name="Patil P.B."/>
        </authorList>
    </citation>
    <scope>NUCLEOTIDE SEQUENCE [LARGE SCALE GENOMIC DNA]</scope>
    <source>
        <strain evidence="2 3">DSM 18929</strain>
    </source>
</reference>
<feature type="transmembrane region" description="Helical" evidence="1">
    <location>
        <begin position="7"/>
        <end position="29"/>
    </location>
</feature>